<keyword evidence="9" id="KW-1133">Transmembrane helix</keyword>
<dbReference type="InterPro" id="IPR001223">
    <property type="entry name" value="Glyco_hydro18_cat"/>
</dbReference>
<evidence type="ECO:0000256" key="6">
    <source>
        <dbReference type="ARBA" id="ARBA00023228"/>
    </source>
</evidence>
<dbReference type="GO" id="GO:0005576">
    <property type="term" value="C:extracellular region"/>
    <property type="evidence" value="ECO:0007669"/>
    <property type="project" value="UniProtKB-SubCell"/>
</dbReference>
<dbReference type="InterPro" id="IPR011583">
    <property type="entry name" value="Chitinase_II/V-like_cat"/>
</dbReference>
<dbReference type="SMART" id="SM00636">
    <property type="entry name" value="Glyco_18"/>
    <property type="match status" value="1"/>
</dbReference>
<feature type="region of interest" description="Disordered" evidence="8">
    <location>
        <begin position="1"/>
        <end position="34"/>
    </location>
</feature>
<evidence type="ECO:0000256" key="5">
    <source>
        <dbReference type="ARBA" id="ARBA00022729"/>
    </source>
</evidence>
<organism evidence="11 12">
    <name type="scientific">Dendrobium thyrsiflorum</name>
    <name type="common">Pinecone-like raceme dendrobium</name>
    <name type="synonym">Orchid</name>
    <dbReference type="NCBI Taxonomy" id="117978"/>
    <lineage>
        <taxon>Eukaryota</taxon>
        <taxon>Viridiplantae</taxon>
        <taxon>Streptophyta</taxon>
        <taxon>Embryophyta</taxon>
        <taxon>Tracheophyta</taxon>
        <taxon>Spermatophyta</taxon>
        <taxon>Magnoliopsida</taxon>
        <taxon>Liliopsida</taxon>
        <taxon>Asparagales</taxon>
        <taxon>Orchidaceae</taxon>
        <taxon>Epidendroideae</taxon>
        <taxon>Malaxideae</taxon>
        <taxon>Dendrobiinae</taxon>
        <taxon>Dendrobium</taxon>
    </lineage>
</organism>
<dbReference type="Pfam" id="PF00704">
    <property type="entry name" value="Glyco_hydro_18"/>
    <property type="match status" value="1"/>
</dbReference>
<evidence type="ECO:0000256" key="9">
    <source>
        <dbReference type="SAM" id="Phobius"/>
    </source>
</evidence>
<keyword evidence="4" id="KW-0964">Secreted</keyword>
<dbReference type="Gene3D" id="3.20.20.80">
    <property type="entry name" value="Glycosidases"/>
    <property type="match status" value="1"/>
</dbReference>
<dbReference type="Proteomes" id="UP001552299">
    <property type="component" value="Unassembled WGS sequence"/>
</dbReference>
<keyword evidence="9" id="KW-0812">Transmembrane</keyword>
<keyword evidence="6" id="KW-0458">Lysosome</keyword>
<gene>
    <name evidence="11" type="ORF">M5K25_020974</name>
</gene>
<feature type="transmembrane region" description="Helical" evidence="9">
    <location>
        <begin position="45"/>
        <end position="63"/>
    </location>
</feature>
<dbReference type="InterPro" id="IPR029070">
    <property type="entry name" value="Chitinase_insertion_sf"/>
</dbReference>
<comment type="caution">
    <text evidence="11">The sequence shown here is derived from an EMBL/GenBank/DDBJ whole genome shotgun (WGS) entry which is preliminary data.</text>
</comment>
<dbReference type="GO" id="GO:0005764">
    <property type="term" value="C:lysosome"/>
    <property type="evidence" value="ECO:0007669"/>
    <property type="project" value="UniProtKB-SubCell"/>
</dbReference>
<keyword evidence="9" id="KW-0472">Membrane</keyword>
<reference evidence="11 12" key="1">
    <citation type="journal article" date="2024" name="Plant Biotechnol. J.">
        <title>Dendrobium thyrsiflorum genome and its molecular insights into genes involved in important horticultural traits.</title>
        <authorList>
            <person name="Chen B."/>
            <person name="Wang J.Y."/>
            <person name="Zheng P.J."/>
            <person name="Li K.L."/>
            <person name="Liang Y.M."/>
            <person name="Chen X.F."/>
            <person name="Zhang C."/>
            <person name="Zhao X."/>
            <person name="He X."/>
            <person name="Zhang G.Q."/>
            <person name="Liu Z.J."/>
            <person name="Xu Q."/>
        </authorList>
    </citation>
    <scope>NUCLEOTIDE SEQUENCE [LARGE SCALE GENOMIC DNA]</scope>
    <source>
        <strain evidence="11">GZMU011</strain>
    </source>
</reference>
<proteinExistence type="inferred from homology"/>
<comment type="subcellular location">
    <subcellularLocation>
        <location evidence="1">Lysosome</location>
    </subcellularLocation>
    <subcellularLocation>
        <location evidence="2">Secreted</location>
    </subcellularLocation>
</comment>
<dbReference type="PANTHER" id="PTHR46066">
    <property type="entry name" value="CHITINASE DOMAIN-CONTAINING PROTEIN 1 FAMILY MEMBER"/>
    <property type="match status" value="1"/>
</dbReference>
<feature type="compositionally biased region" description="Basic and acidic residues" evidence="8">
    <location>
        <begin position="10"/>
        <end position="24"/>
    </location>
</feature>
<dbReference type="PANTHER" id="PTHR46066:SF2">
    <property type="entry name" value="CHITINASE DOMAIN-CONTAINING PROTEIN 1"/>
    <property type="match status" value="1"/>
</dbReference>
<evidence type="ECO:0000259" key="10">
    <source>
        <dbReference type="PROSITE" id="PS51910"/>
    </source>
</evidence>
<dbReference type="FunFam" id="3.10.50.10:FF:000002">
    <property type="entry name" value="Chitinase domain-containing protein 1"/>
    <property type="match status" value="1"/>
</dbReference>
<evidence type="ECO:0000256" key="7">
    <source>
        <dbReference type="ARBA" id="ARBA00040976"/>
    </source>
</evidence>
<dbReference type="PROSITE" id="PS51910">
    <property type="entry name" value="GH18_2"/>
    <property type="match status" value="1"/>
</dbReference>
<name>A0ABD0UI85_DENTH</name>
<dbReference type="SUPFAM" id="SSF51445">
    <property type="entry name" value="(Trans)glycosidases"/>
    <property type="match status" value="1"/>
</dbReference>
<dbReference type="Gene3D" id="3.10.50.10">
    <property type="match status" value="1"/>
</dbReference>
<protein>
    <recommendedName>
        <fullName evidence="7">Chitinase domain-containing protein 1</fullName>
    </recommendedName>
</protein>
<comment type="similarity">
    <text evidence="3">Belongs to the glycosyl hydrolase 18 family.</text>
</comment>
<evidence type="ECO:0000256" key="4">
    <source>
        <dbReference type="ARBA" id="ARBA00022525"/>
    </source>
</evidence>
<dbReference type="AlphaFoldDB" id="A0ABD0UI85"/>
<keyword evidence="12" id="KW-1185">Reference proteome</keyword>
<evidence type="ECO:0000313" key="11">
    <source>
        <dbReference type="EMBL" id="KAL0910046.1"/>
    </source>
</evidence>
<dbReference type="EMBL" id="JANQDX010000016">
    <property type="protein sequence ID" value="KAL0910046.1"/>
    <property type="molecule type" value="Genomic_DNA"/>
</dbReference>
<evidence type="ECO:0000256" key="2">
    <source>
        <dbReference type="ARBA" id="ARBA00004613"/>
    </source>
</evidence>
<evidence type="ECO:0000256" key="3">
    <source>
        <dbReference type="ARBA" id="ARBA00009336"/>
    </source>
</evidence>
<evidence type="ECO:0000256" key="8">
    <source>
        <dbReference type="SAM" id="MobiDB-lite"/>
    </source>
</evidence>
<evidence type="ECO:0000313" key="12">
    <source>
        <dbReference type="Proteomes" id="UP001552299"/>
    </source>
</evidence>
<feature type="domain" description="GH18" evidence="10">
    <location>
        <begin position="109"/>
        <end position="437"/>
    </location>
</feature>
<dbReference type="InterPro" id="IPR017853">
    <property type="entry name" value="GH"/>
</dbReference>
<sequence length="437" mass="49835">MAPKRRHRRAEMEPNRRQVSDEPSKANQTDEFDGHRRLPISSSTIFVAVLFLLASSFAVYWGSRSTRKAPPPPLSVYERGIVKADVFYKEILIENARFMFNSTVHHFPNPVLAYITPWNSRGYEVAKEFTSKFTHISPVWYELKSQGKTLFLDGRDNADMRLVSDLSKNGNVLVLPRVVLEAFPADLLLKRKQWSKACDIILKECREMEYDGIVLESWSRWARYGVLHDPEMRKMALEFIKRLGQAMHSVNSVKNASHHLELIYVIPAPHSQNLAEYDFGPQDLQELSDSIDGLSLMTYDFSGPQNPGPNAPLSWIHSSMQLLLGGNNEGGLLSHAHMIFLGINLYGNDFVLSEADSGGAIIGRDYLSLLEKHRPVLRWDEKSAEHFFIYSQDNLQHAVFYPSLKSISMRLDEARAWGAGLSLWEIGQGLDYFYELL</sequence>
<evidence type="ECO:0000256" key="1">
    <source>
        <dbReference type="ARBA" id="ARBA00004371"/>
    </source>
</evidence>
<accession>A0ABD0UI85</accession>
<dbReference type="CDD" id="cd02876">
    <property type="entry name" value="GH18_SI-CLP"/>
    <property type="match status" value="1"/>
</dbReference>
<keyword evidence="5" id="KW-0732">Signal</keyword>